<reference evidence="4" key="3">
    <citation type="submission" date="2015-04" db="UniProtKB">
        <authorList>
            <consortium name="EnsemblPlants"/>
        </authorList>
    </citation>
    <scope>IDENTIFICATION</scope>
</reference>
<keyword evidence="1" id="KW-0479">Metal-binding</keyword>
<keyword evidence="5" id="KW-1185">Reference proteome</keyword>
<evidence type="ECO:0000313" key="5">
    <source>
        <dbReference type="Proteomes" id="UP000032180"/>
    </source>
</evidence>
<feature type="region of interest" description="Disordered" evidence="2">
    <location>
        <begin position="79"/>
        <end position="101"/>
    </location>
</feature>
<dbReference type="InterPro" id="IPR001878">
    <property type="entry name" value="Znf_CCHC"/>
</dbReference>
<accession>A0A0D9X7W8</accession>
<name>A0A0D9X7W8_9ORYZ</name>
<dbReference type="STRING" id="77586.A0A0D9X7W8"/>
<dbReference type="EnsemblPlants" id="LPERR08G12290.1">
    <property type="protein sequence ID" value="LPERR08G12290.1"/>
    <property type="gene ID" value="LPERR08G12290"/>
</dbReference>
<sequence length="520" mass="56928">MGKICLFILSSSPIRTSTGSRSPKEHHRRSEPQSRSGDLIEKMAMAMGTAVKPLNGAEEYLRWKESMLLRLHTAGVAHVLSDDPPPPAPASGVKEEDDAGEAAAARRKWARDDAVCRGHILAALSDRVFPDYVRHATARAAWDAVGRTYDVDASRVARRMLIDIQFDADGGGVAPAPRLLEGIAHAEALNAATKLPLSDEELAYMLCGRLPDQVATLAITRGETMDDIWHVARILEARRIGREDEELHGKCESCGQPGHQAGNCMAPLLPVAPLDGRDGYLRWKESMLLRLRTLDIAYVLFEDDKPPHQDAVAAKKWARDDELCRGHILATLSDRLLPDYAHHATAAAAWRALAHTYDLDMRYMSHAKLFAYKFVTGAPVLEQLAHVEALGVGAKLGDSLIYGLVTKKLPPALVEAVILASPPYQEPPSMETSGRLLGRKRGPVCLLKFGRRNKIREEVTTQMTMITGARNEREGPVAGRATIAARWGTSPGNAAHVTSNFGCTRQKERLKDGGLNMFSC</sequence>
<dbReference type="GO" id="GO:0003676">
    <property type="term" value="F:nucleic acid binding"/>
    <property type="evidence" value="ECO:0007669"/>
    <property type="project" value="InterPro"/>
</dbReference>
<keyword evidence="1" id="KW-0863">Zinc-finger</keyword>
<organism evidence="4 5">
    <name type="scientific">Leersia perrieri</name>
    <dbReference type="NCBI Taxonomy" id="77586"/>
    <lineage>
        <taxon>Eukaryota</taxon>
        <taxon>Viridiplantae</taxon>
        <taxon>Streptophyta</taxon>
        <taxon>Embryophyta</taxon>
        <taxon>Tracheophyta</taxon>
        <taxon>Spermatophyta</taxon>
        <taxon>Magnoliopsida</taxon>
        <taxon>Liliopsida</taxon>
        <taxon>Poales</taxon>
        <taxon>Poaceae</taxon>
        <taxon>BOP clade</taxon>
        <taxon>Oryzoideae</taxon>
        <taxon>Oryzeae</taxon>
        <taxon>Oryzinae</taxon>
        <taxon>Leersia</taxon>
    </lineage>
</organism>
<protein>
    <recommendedName>
        <fullName evidence="3">CCHC-type domain-containing protein</fullName>
    </recommendedName>
</protein>
<dbReference type="Proteomes" id="UP000032180">
    <property type="component" value="Chromosome 8"/>
</dbReference>
<evidence type="ECO:0000259" key="3">
    <source>
        <dbReference type="PROSITE" id="PS50158"/>
    </source>
</evidence>
<evidence type="ECO:0000256" key="1">
    <source>
        <dbReference type="PROSITE-ProRule" id="PRU00047"/>
    </source>
</evidence>
<dbReference type="Gramene" id="LPERR08G12290.1">
    <property type="protein sequence ID" value="LPERR08G12290.1"/>
    <property type="gene ID" value="LPERR08G12290"/>
</dbReference>
<dbReference type="PANTHER" id="PTHR47592">
    <property type="entry name" value="PBF68 PROTEIN"/>
    <property type="match status" value="1"/>
</dbReference>
<reference evidence="5" key="2">
    <citation type="submission" date="2013-12" db="EMBL/GenBank/DDBJ databases">
        <authorList>
            <person name="Yu Y."/>
            <person name="Lee S."/>
            <person name="de Baynast K."/>
            <person name="Wissotski M."/>
            <person name="Liu L."/>
            <person name="Talag J."/>
            <person name="Goicoechea J."/>
            <person name="Angelova A."/>
            <person name="Jetty R."/>
            <person name="Kudrna D."/>
            <person name="Golser W."/>
            <person name="Rivera L."/>
            <person name="Zhang J."/>
            <person name="Wing R."/>
        </authorList>
    </citation>
    <scope>NUCLEOTIDE SEQUENCE</scope>
</reference>
<dbReference type="GO" id="GO:0008270">
    <property type="term" value="F:zinc ion binding"/>
    <property type="evidence" value="ECO:0007669"/>
    <property type="project" value="UniProtKB-KW"/>
</dbReference>
<dbReference type="PANTHER" id="PTHR47592:SF25">
    <property type="entry name" value="OS08G0421300 PROTEIN"/>
    <property type="match status" value="1"/>
</dbReference>
<evidence type="ECO:0000256" key="2">
    <source>
        <dbReference type="SAM" id="MobiDB-lite"/>
    </source>
</evidence>
<dbReference type="eggNOG" id="ENOG502SY4H">
    <property type="taxonomic scope" value="Eukaryota"/>
</dbReference>
<evidence type="ECO:0000313" key="4">
    <source>
        <dbReference type="EnsemblPlants" id="LPERR08G12290.1"/>
    </source>
</evidence>
<dbReference type="AlphaFoldDB" id="A0A0D9X7W8"/>
<feature type="region of interest" description="Disordered" evidence="2">
    <location>
        <begin position="15"/>
        <end position="38"/>
    </location>
</feature>
<dbReference type="HOGENOM" id="CLU_524174_0_0_1"/>
<feature type="domain" description="CCHC-type" evidence="3">
    <location>
        <begin position="250"/>
        <end position="264"/>
    </location>
</feature>
<dbReference type="Pfam" id="PF14223">
    <property type="entry name" value="Retrotran_gag_2"/>
    <property type="match status" value="2"/>
</dbReference>
<proteinExistence type="predicted"/>
<dbReference type="PROSITE" id="PS50158">
    <property type="entry name" value="ZF_CCHC"/>
    <property type="match status" value="1"/>
</dbReference>
<reference evidence="4 5" key="1">
    <citation type="submission" date="2012-08" db="EMBL/GenBank/DDBJ databases">
        <title>Oryza genome evolution.</title>
        <authorList>
            <person name="Wing R.A."/>
        </authorList>
    </citation>
    <scope>NUCLEOTIDE SEQUENCE</scope>
</reference>
<keyword evidence="1" id="KW-0862">Zinc</keyword>